<dbReference type="PANTHER" id="PTHR47076">
    <property type="entry name" value="NHL DOMAIN PROTEIN"/>
    <property type="match status" value="1"/>
</dbReference>
<organism evidence="2 3">
    <name type="scientific">Prunus persica</name>
    <name type="common">Peach</name>
    <name type="synonym">Amygdalus persica</name>
    <dbReference type="NCBI Taxonomy" id="3760"/>
    <lineage>
        <taxon>Eukaryota</taxon>
        <taxon>Viridiplantae</taxon>
        <taxon>Streptophyta</taxon>
        <taxon>Embryophyta</taxon>
        <taxon>Tracheophyta</taxon>
        <taxon>Spermatophyta</taxon>
        <taxon>Magnoliopsida</taxon>
        <taxon>eudicotyledons</taxon>
        <taxon>Gunneridae</taxon>
        <taxon>Pentapetalae</taxon>
        <taxon>rosids</taxon>
        <taxon>fabids</taxon>
        <taxon>Rosales</taxon>
        <taxon>Rosaceae</taxon>
        <taxon>Amygdaloideae</taxon>
        <taxon>Amygdaleae</taxon>
        <taxon>Prunus</taxon>
    </lineage>
</organism>
<feature type="region of interest" description="Disordered" evidence="1">
    <location>
        <begin position="186"/>
        <end position="206"/>
    </location>
</feature>
<dbReference type="STRING" id="3760.A0A251PA06"/>
<protein>
    <submittedName>
        <fullName evidence="2">Uncharacterized protein</fullName>
    </submittedName>
</protein>
<sequence>MVTANCRSLDMFPLQTSISSLTIFIKHTRTPFYRERRNCSIGGFPQPPLSLFLLSSVQVHMAMEDVDLESIGHGRTSSRCCFCIPASSAWWERMRANQNNDSWWSRGFKAFYKLREWSEIVAGPRWKTFIRRFNRNRSGGGGSSGAGRHHGKFQYDPLSYALNFDEGKEDEDDEVGGFRDFSTRFASLPPVRSGLPESSKDVAVYG</sequence>
<dbReference type="Proteomes" id="UP000006882">
    <property type="component" value="Chromosome G5"/>
</dbReference>
<dbReference type="AlphaFoldDB" id="A0A251PA06"/>
<dbReference type="eggNOG" id="ENOG502S4NQ">
    <property type="taxonomic scope" value="Eukaryota"/>
</dbReference>
<dbReference type="PANTHER" id="PTHR47076:SF9">
    <property type="entry name" value="NHL DOMAIN PROTEIN"/>
    <property type="match status" value="1"/>
</dbReference>
<reference evidence="2 3" key="1">
    <citation type="journal article" date="2013" name="Nat. Genet.">
        <title>The high-quality draft genome of peach (Prunus persica) identifies unique patterns of genetic diversity, domestication and genome evolution.</title>
        <authorList>
            <consortium name="International Peach Genome Initiative"/>
            <person name="Verde I."/>
            <person name="Abbott A.G."/>
            <person name="Scalabrin S."/>
            <person name="Jung S."/>
            <person name="Shu S."/>
            <person name="Marroni F."/>
            <person name="Zhebentyayeva T."/>
            <person name="Dettori M.T."/>
            <person name="Grimwood J."/>
            <person name="Cattonaro F."/>
            <person name="Zuccolo A."/>
            <person name="Rossini L."/>
            <person name="Jenkins J."/>
            <person name="Vendramin E."/>
            <person name="Meisel L.A."/>
            <person name="Decroocq V."/>
            <person name="Sosinski B."/>
            <person name="Prochnik S."/>
            <person name="Mitros T."/>
            <person name="Policriti A."/>
            <person name="Cipriani G."/>
            <person name="Dondini L."/>
            <person name="Ficklin S."/>
            <person name="Goodstein D.M."/>
            <person name="Xuan P."/>
            <person name="Del Fabbro C."/>
            <person name="Aramini V."/>
            <person name="Copetti D."/>
            <person name="Gonzalez S."/>
            <person name="Horner D.S."/>
            <person name="Falchi R."/>
            <person name="Lucas S."/>
            <person name="Mica E."/>
            <person name="Maldonado J."/>
            <person name="Lazzari B."/>
            <person name="Bielenberg D."/>
            <person name="Pirona R."/>
            <person name="Miculan M."/>
            <person name="Barakat A."/>
            <person name="Testolin R."/>
            <person name="Stella A."/>
            <person name="Tartarini S."/>
            <person name="Tonutti P."/>
            <person name="Arus P."/>
            <person name="Orellana A."/>
            <person name="Wells C."/>
            <person name="Main D."/>
            <person name="Vizzotto G."/>
            <person name="Silva H."/>
            <person name="Salamini F."/>
            <person name="Schmutz J."/>
            <person name="Morgante M."/>
            <person name="Rokhsar D.S."/>
        </authorList>
    </citation>
    <scope>NUCLEOTIDE SEQUENCE [LARGE SCALE GENOMIC DNA]</scope>
    <source>
        <strain evidence="3">cv. Nemared</strain>
    </source>
</reference>
<accession>A0A251PA06</accession>
<keyword evidence="3" id="KW-1185">Reference proteome</keyword>
<dbReference type="OrthoDB" id="1723198at2759"/>
<dbReference type="EMBL" id="CM007655">
    <property type="protein sequence ID" value="ONI08411.1"/>
    <property type="molecule type" value="Genomic_DNA"/>
</dbReference>
<name>A0A251PA06_PRUPE</name>
<evidence type="ECO:0000313" key="3">
    <source>
        <dbReference type="Proteomes" id="UP000006882"/>
    </source>
</evidence>
<gene>
    <name evidence="2" type="ORF">PRUPE_5G176600</name>
</gene>
<proteinExistence type="predicted"/>
<dbReference type="Gramene" id="ONI08411">
    <property type="protein sequence ID" value="ONI08411"/>
    <property type="gene ID" value="PRUPE_5G176600"/>
</dbReference>
<evidence type="ECO:0000256" key="1">
    <source>
        <dbReference type="SAM" id="MobiDB-lite"/>
    </source>
</evidence>
<evidence type="ECO:0000313" key="2">
    <source>
        <dbReference type="EMBL" id="ONI08411.1"/>
    </source>
</evidence>